<evidence type="ECO:0000313" key="12">
    <source>
        <dbReference type="EMBL" id="HIU45673.1"/>
    </source>
</evidence>
<dbReference type="Pfam" id="PF22920">
    <property type="entry name" value="UvrC_RNaseH"/>
    <property type="match status" value="1"/>
</dbReference>
<dbReference type="Gene3D" id="3.40.1440.10">
    <property type="entry name" value="GIY-YIG endonuclease"/>
    <property type="match status" value="1"/>
</dbReference>
<keyword evidence="2 7" id="KW-0227">DNA damage</keyword>
<feature type="domain" description="GIY-YIG" evidence="10">
    <location>
        <begin position="14"/>
        <end position="92"/>
    </location>
</feature>
<keyword evidence="1 7" id="KW-0963">Cytoplasm</keyword>
<dbReference type="InterPro" id="IPR010994">
    <property type="entry name" value="RuvA_2-like"/>
</dbReference>
<sequence>MNAQLEIKLSQLPDSPGCYLMKSKGEIIYVGKAKNLKNRVRQYFQSSRNHTPKVCAMVSKVDDFDIVLVDGELEALILECNLIKLHRPHYNILLKDDKQYPYIRIDLRQDFPRVELVRRMGRDGARYFGPYIGATAVREVMDVLRSEFPLRTCANMPSGGAHKRACVHAQIGQCMAPCTGSVTRDEYHAVVKRVIDFLNGNDADIVGGLEAQMRAASQAMQFEKAAMYRDRLRAVREVMQKQKAVSVRGDDYDVLACASDGEDALVQALFMRAGKLIGSETFVMERGDGEAPGRLLEEFMLQYYDEDHQIPPMILVQELTEDSQTLEGLLREKRGGALEIRLPQRGDKRQMMEMALKNARDAADKRAAQLRRSYERTTGALEELKRALGLERLPRRIEGYDISNTQGALSVASMVVMQDGLPDKKEYRHFRIKTVEGPNDFASMHEVIERRFRHGVAEREELAASGRPVTEGKFARMPDLVLIDGGPEQLKNALDAAHAAGVSVPMFGLAKRIEEIYLPGRDETILLDRHSSALHLIQRLRDEAHRFAITHHRQLRARSSISSQLDTIAGIGEKRKRALLRHFKTVEQLRSASIDELLEADGMSRPAAEAVHAFFHGAQDATAVDGAGGDSGEHAGMAEAVEPLEADEPVEATAPAGAGEPADAGEPSKATIPAGTGESD</sequence>
<comment type="function">
    <text evidence="7">The UvrABC repair system catalyzes the recognition and processing of DNA lesions. UvrC both incises the 5' and 3' sides of the lesion. The N-terminal half is responsible for the 3' incision and the C-terminal half is responsible for the 5' incision.</text>
</comment>
<dbReference type="Gene3D" id="1.10.150.20">
    <property type="entry name" value="5' to 3' exonuclease, C-terminal subdomain"/>
    <property type="match status" value="1"/>
</dbReference>
<evidence type="ECO:0000256" key="4">
    <source>
        <dbReference type="ARBA" id="ARBA00022881"/>
    </source>
</evidence>
<dbReference type="SUPFAM" id="SSF82771">
    <property type="entry name" value="GIY-YIG endonuclease"/>
    <property type="match status" value="1"/>
</dbReference>
<dbReference type="NCBIfam" id="NF001824">
    <property type="entry name" value="PRK00558.1-5"/>
    <property type="match status" value="1"/>
</dbReference>
<evidence type="ECO:0000256" key="2">
    <source>
        <dbReference type="ARBA" id="ARBA00022763"/>
    </source>
</evidence>
<dbReference type="PANTHER" id="PTHR30562">
    <property type="entry name" value="UVRC/OXIDOREDUCTASE"/>
    <property type="match status" value="1"/>
</dbReference>
<evidence type="ECO:0000256" key="1">
    <source>
        <dbReference type="ARBA" id="ARBA00022490"/>
    </source>
</evidence>
<dbReference type="InterPro" id="IPR001943">
    <property type="entry name" value="UVR_dom"/>
</dbReference>
<comment type="similarity">
    <text evidence="7">Belongs to the UvrC family.</text>
</comment>
<dbReference type="GO" id="GO:0003677">
    <property type="term" value="F:DNA binding"/>
    <property type="evidence" value="ECO:0007669"/>
    <property type="project" value="UniProtKB-UniRule"/>
</dbReference>
<evidence type="ECO:0000259" key="11">
    <source>
        <dbReference type="PROSITE" id="PS50165"/>
    </source>
</evidence>
<comment type="caution">
    <text evidence="12">The sequence shown here is derived from an EMBL/GenBank/DDBJ whole genome shotgun (WGS) entry which is preliminary data.</text>
</comment>
<dbReference type="PROSITE" id="PS50151">
    <property type="entry name" value="UVR"/>
    <property type="match status" value="1"/>
</dbReference>
<dbReference type="EMBL" id="DVNK01000003">
    <property type="protein sequence ID" value="HIU45673.1"/>
    <property type="molecule type" value="Genomic_DNA"/>
</dbReference>
<comment type="subunit">
    <text evidence="7">Interacts with UvrB in an incision complex.</text>
</comment>
<dbReference type="InterPro" id="IPR004791">
    <property type="entry name" value="UvrC"/>
</dbReference>
<gene>
    <name evidence="7 12" type="primary">uvrC</name>
    <name evidence="12" type="ORF">IAC59_00265</name>
</gene>
<dbReference type="PROSITE" id="PS50165">
    <property type="entry name" value="UVRC"/>
    <property type="match status" value="1"/>
</dbReference>
<feature type="compositionally biased region" description="Low complexity" evidence="8">
    <location>
        <begin position="651"/>
        <end position="667"/>
    </location>
</feature>
<keyword evidence="4 7" id="KW-0267">Excision nuclease</keyword>
<dbReference type="PANTHER" id="PTHR30562:SF1">
    <property type="entry name" value="UVRABC SYSTEM PROTEIN C"/>
    <property type="match status" value="1"/>
</dbReference>
<dbReference type="GO" id="GO:0009381">
    <property type="term" value="F:excinuclease ABC activity"/>
    <property type="evidence" value="ECO:0007669"/>
    <property type="project" value="UniProtKB-UniRule"/>
</dbReference>
<dbReference type="Pfam" id="PF01541">
    <property type="entry name" value="GIY-YIG"/>
    <property type="match status" value="1"/>
</dbReference>
<dbReference type="Pfam" id="PF14520">
    <property type="entry name" value="HHH_5"/>
    <property type="match status" value="1"/>
</dbReference>
<organism evidence="12 13">
    <name type="scientific">Candidatus Fimadaptatus faecigallinarum</name>
    <dbReference type="NCBI Taxonomy" id="2840814"/>
    <lineage>
        <taxon>Bacteria</taxon>
        <taxon>Bacillati</taxon>
        <taxon>Bacillota</taxon>
        <taxon>Clostridia</taxon>
        <taxon>Eubacteriales</taxon>
        <taxon>Candidatus Fimadaptatus</taxon>
    </lineage>
</organism>
<dbReference type="Gene3D" id="4.10.860.10">
    <property type="entry name" value="UVR domain"/>
    <property type="match status" value="1"/>
</dbReference>
<dbReference type="InterPro" id="IPR001162">
    <property type="entry name" value="UvrC_RNase_H_dom"/>
</dbReference>
<feature type="domain" description="UvrC family homology region profile" evidence="11">
    <location>
        <begin position="254"/>
        <end position="495"/>
    </location>
</feature>
<evidence type="ECO:0000259" key="10">
    <source>
        <dbReference type="PROSITE" id="PS50164"/>
    </source>
</evidence>
<dbReference type="HAMAP" id="MF_00203">
    <property type="entry name" value="UvrC"/>
    <property type="match status" value="1"/>
</dbReference>
<dbReference type="Pfam" id="PF02151">
    <property type="entry name" value="UVR"/>
    <property type="match status" value="1"/>
</dbReference>
<evidence type="ECO:0000259" key="9">
    <source>
        <dbReference type="PROSITE" id="PS50151"/>
    </source>
</evidence>
<proteinExistence type="inferred from homology"/>
<accession>A0A9D1LPK4</accession>
<dbReference type="SMART" id="SM00465">
    <property type="entry name" value="GIYc"/>
    <property type="match status" value="1"/>
</dbReference>
<evidence type="ECO:0000256" key="3">
    <source>
        <dbReference type="ARBA" id="ARBA00022769"/>
    </source>
</evidence>
<feature type="domain" description="UVR" evidence="9">
    <location>
        <begin position="203"/>
        <end position="238"/>
    </location>
</feature>
<feature type="region of interest" description="Disordered" evidence="8">
    <location>
        <begin position="622"/>
        <end position="680"/>
    </location>
</feature>
<reference evidence="12" key="2">
    <citation type="journal article" date="2021" name="PeerJ">
        <title>Extensive microbial diversity within the chicken gut microbiome revealed by metagenomics and culture.</title>
        <authorList>
            <person name="Gilroy R."/>
            <person name="Ravi A."/>
            <person name="Getino M."/>
            <person name="Pursley I."/>
            <person name="Horton D.L."/>
            <person name="Alikhan N.F."/>
            <person name="Baker D."/>
            <person name="Gharbi K."/>
            <person name="Hall N."/>
            <person name="Watson M."/>
            <person name="Adriaenssens E.M."/>
            <person name="Foster-Nyarko E."/>
            <person name="Jarju S."/>
            <person name="Secka A."/>
            <person name="Antonio M."/>
            <person name="Oren A."/>
            <person name="Chaudhuri R.R."/>
            <person name="La Ragione R."/>
            <person name="Hildebrand F."/>
            <person name="Pallen M.J."/>
        </authorList>
    </citation>
    <scope>NUCLEOTIDE SEQUENCE</scope>
    <source>
        <strain evidence="12">ChiSxjej2B14-8506</strain>
    </source>
</reference>
<keyword evidence="5 7" id="KW-0234">DNA repair</keyword>
<evidence type="ECO:0000256" key="8">
    <source>
        <dbReference type="SAM" id="MobiDB-lite"/>
    </source>
</evidence>
<name>A0A9D1LPK4_9FIRM</name>
<dbReference type="InterPro" id="IPR036876">
    <property type="entry name" value="UVR_dom_sf"/>
</dbReference>
<dbReference type="SUPFAM" id="SSF47781">
    <property type="entry name" value="RuvA domain 2-like"/>
    <property type="match status" value="1"/>
</dbReference>
<dbReference type="Gene3D" id="3.30.420.340">
    <property type="entry name" value="UvrC, RNAse H endonuclease domain"/>
    <property type="match status" value="1"/>
</dbReference>
<dbReference type="GO" id="GO:0009432">
    <property type="term" value="P:SOS response"/>
    <property type="evidence" value="ECO:0007669"/>
    <property type="project" value="UniProtKB-UniRule"/>
</dbReference>
<keyword evidence="3 7" id="KW-0228">DNA excision</keyword>
<dbReference type="SUPFAM" id="SSF46600">
    <property type="entry name" value="C-terminal UvrC-binding domain of UvrB"/>
    <property type="match status" value="1"/>
</dbReference>
<dbReference type="GO" id="GO:0006289">
    <property type="term" value="P:nucleotide-excision repair"/>
    <property type="evidence" value="ECO:0007669"/>
    <property type="project" value="UniProtKB-UniRule"/>
</dbReference>
<dbReference type="AlphaFoldDB" id="A0A9D1LPK4"/>
<dbReference type="InterPro" id="IPR035901">
    <property type="entry name" value="GIY-YIG_endonuc_sf"/>
</dbReference>
<dbReference type="FunFam" id="3.40.1440.10:FF:000001">
    <property type="entry name" value="UvrABC system protein C"/>
    <property type="match status" value="1"/>
</dbReference>
<dbReference type="CDD" id="cd10434">
    <property type="entry name" value="GIY-YIG_UvrC_Cho"/>
    <property type="match status" value="1"/>
</dbReference>
<dbReference type="InterPro" id="IPR047296">
    <property type="entry name" value="GIY-YIG_UvrC_Cho"/>
</dbReference>
<dbReference type="GO" id="GO:0005737">
    <property type="term" value="C:cytoplasm"/>
    <property type="evidence" value="ECO:0007669"/>
    <property type="project" value="UniProtKB-SubCell"/>
</dbReference>
<protein>
    <recommendedName>
        <fullName evidence="7">UvrABC system protein C</fullName>
        <shortName evidence="7">Protein UvrC</shortName>
    </recommendedName>
    <alternativeName>
        <fullName evidence="7">Excinuclease ABC subunit C</fullName>
    </alternativeName>
</protein>
<dbReference type="Proteomes" id="UP000824123">
    <property type="component" value="Unassembled WGS sequence"/>
</dbReference>
<evidence type="ECO:0000256" key="5">
    <source>
        <dbReference type="ARBA" id="ARBA00023204"/>
    </source>
</evidence>
<dbReference type="Pfam" id="PF08459">
    <property type="entry name" value="UvrC_RNaseH_dom"/>
    <property type="match status" value="1"/>
</dbReference>
<dbReference type="PROSITE" id="PS50164">
    <property type="entry name" value="GIY_YIG"/>
    <property type="match status" value="1"/>
</dbReference>
<evidence type="ECO:0000313" key="13">
    <source>
        <dbReference type="Proteomes" id="UP000824123"/>
    </source>
</evidence>
<dbReference type="InterPro" id="IPR000305">
    <property type="entry name" value="GIY-YIG_endonuc"/>
</dbReference>
<keyword evidence="6 7" id="KW-0742">SOS response</keyword>
<reference evidence="12" key="1">
    <citation type="submission" date="2020-10" db="EMBL/GenBank/DDBJ databases">
        <authorList>
            <person name="Gilroy R."/>
        </authorList>
    </citation>
    <scope>NUCLEOTIDE SEQUENCE</scope>
    <source>
        <strain evidence="12">ChiSxjej2B14-8506</strain>
    </source>
</reference>
<evidence type="ECO:0000256" key="7">
    <source>
        <dbReference type="HAMAP-Rule" id="MF_00203"/>
    </source>
</evidence>
<comment type="subcellular location">
    <subcellularLocation>
        <location evidence="7">Cytoplasm</location>
    </subcellularLocation>
</comment>
<evidence type="ECO:0000256" key="6">
    <source>
        <dbReference type="ARBA" id="ARBA00023236"/>
    </source>
</evidence>
<dbReference type="InterPro" id="IPR038476">
    <property type="entry name" value="UvrC_RNase_H_dom_sf"/>
</dbReference>
<dbReference type="InterPro" id="IPR050066">
    <property type="entry name" value="UvrABC_protein_C"/>
</dbReference>
<dbReference type="GO" id="GO:0009380">
    <property type="term" value="C:excinuclease repair complex"/>
    <property type="evidence" value="ECO:0007669"/>
    <property type="project" value="InterPro"/>
</dbReference>
<dbReference type="NCBIfam" id="TIGR00194">
    <property type="entry name" value="uvrC"/>
    <property type="match status" value="1"/>
</dbReference>